<dbReference type="RefSeq" id="XP_009169725.1">
    <property type="nucleotide sequence ID" value="XM_009171461.1"/>
</dbReference>
<dbReference type="OrthoDB" id="421993at2759"/>
<evidence type="ECO:0000259" key="1">
    <source>
        <dbReference type="PROSITE" id="PS50878"/>
    </source>
</evidence>
<evidence type="ECO:0000313" key="2">
    <source>
        <dbReference type="EMBL" id="KER26533.1"/>
    </source>
</evidence>
<reference evidence="2 3" key="1">
    <citation type="submission" date="2013-11" db="EMBL/GenBank/DDBJ databases">
        <title>Opisthorchis viverrini - life in the bile duct.</title>
        <authorList>
            <person name="Young N.D."/>
            <person name="Nagarajan N."/>
            <person name="Lin S.J."/>
            <person name="Korhonen P.K."/>
            <person name="Jex A.R."/>
            <person name="Hall R.S."/>
            <person name="Safavi-Hemami H."/>
            <person name="Kaewkong W."/>
            <person name="Bertrand D."/>
            <person name="Gao S."/>
            <person name="Seet Q."/>
            <person name="Wongkham S."/>
            <person name="Teh B.T."/>
            <person name="Wongkham C."/>
            <person name="Intapan P.M."/>
            <person name="Maleewong W."/>
            <person name="Yang X."/>
            <person name="Hu M."/>
            <person name="Wang Z."/>
            <person name="Hofmann A."/>
            <person name="Sternberg P.W."/>
            <person name="Tan P."/>
            <person name="Wang J."/>
            <person name="Gasser R.B."/>
        </authorList>
    </citation>
    <scope>NUCLEOTIDE SEQUENCE [LARGE SCALE GENOMIC DNA]</scope>
</reference>
<dbReference type="InterPro" id="IPR036928">
    <property type="entry name" value="AS_sf"/>
</dbReference>
<dbReference type="InterPro" id="IPR000477">
    <property type="entry name" value="RT_dom"/>
</dbReference>
<organism evidence="2 3">
    <name type="scientific">Opisthorchis viverrini</name>
    <name type="common">Southeast Asian liver fluke</name>
    <dbReference type="NCBI Taxonomy" id="6198"/>
    <lineage>
        <taxon>Eukaryota</taxon>
        <taxon>Metazoa</taxon>
        <taxon>Spiralia</taxon>
        <taxon>Lophotrochozoa</taxon>
        <taxon>Platyhelminthes</taxon>
        <taxon>Trematoda</taxon>
        <taxon>Digenea</taxon>
        <taxon>Opisthorchiida</taxon>
        <taxon>Opisthorchiata</taxon>
        <taxon>Opisthorchiidae</taxon>
        <taxon>Opisthorchis</taxon>
    </lineage>
</organism>
<feature type="domain" description="Reverse transcriptase" evidence="1">
    <location>
        <begin position="1"/>
        <end position="338"/>
    </location>
</feature>
<dbReference type="EMBL" id="KL596745">
    <property type="protein sequence ID" value="KER26533.1"/>
    <property type="molecule type" value="Genomic_DNA"/>
</dbReference>
<sequence length="338" mass="37911">MGRSVVRAPPMPLEFPCPGLGNLAVSQSSCFFRVAWQLRTEKLLQLNDSKKELHEQTGAIGKMVHEATATACCGCWLEREFTDRKVRGSNPTSASRIPLSRLGRPGSIPALVLPSGGMAARHRKGVAAGRFFIVYGVRYDGLKYGYRAKQGPDSSKVSELQEDLNSTEALFAATRSQGFGDVVRGRILAGNFFLLRTQRDRHLDAARRLWRLIKEDFEKAGSIVDLPLSIFRTQSGVRQGYPFSPFLLNLATDEIVRRMLEVLQNPEYAGDIVLIFVEEEKAQVFLDELTKVIPSFGMHFAPTKCKVMLVDMQSLNTPFTTQRKHRSCGAFYISWKLY</sequence>
<dbReference type="KEGG" id="ovi:T265_06251"/>
<proteinExistence type="predicted"/>
<evidence type="ECO:0000313" key="3">
    <source>
        <dbReference type="Proteomes" id="UP000054324"/>
    </source>
</evidence>
<keyword evidence="3" id="KW-1185">Reference proteome</keyword>
<dbReference type="STRING" id="6198.A0A074ZH46"/>
<dbReference type="Gene3D" id="3.90.1300.10">
    <property type="entry name" value="Amidase signature (AS) domain"/>
    <property type="match status" value="1"/>
</dbReference>
<protein>
    <recommendedName>
        <fullName evidence="1">Reverse transcriptase domain-containing protein</fullName>
    </recommendedName>
</protein>
<dbReference type="AlphaFoldDB" id="A0A074ZH46"/>
<dbReference type="GeneID" id="20320433"/>
<dbReference type="Pfam" id="PF00078">
    <property type="entry name" value="RVT_1"/>
    <property type="match status" value="1"/>
</dbReference>
<accession>A0A074ZH46</accession>
<gene>
    <name evidence="2" type="ORF">T265_06251</name>
</gene>
<name>A0A074ZH46_OPIVI</name>
<dbReference type="CTD" id="20320433"/>
<dbReference type="PROSITE" id="PS50878">
    <property type="entry name" value="RT_POL"/>
    <property type="match status" value="1"/>
</dbReference>
<dbReference type="Proteomes" id="UP000054324">
    <property type="component" value="Unassembled WGS sequence"/>
</dbReference>